<dbReference type="AlphaFoldDB" id="A0A6A0GQP9"/>
<reference evidence="3" key="3">
    <citation type="submission" date="2019-06" db="EMBL/GenBank/DDBJ databases">
        <authorList>
            <person name="Poynton C."/>
            <person name="Hasenbein S."/>
            <person name="Benoit J.B."/>
            <person name="Sepulveda M.S."/>
            <person name="Poelchau M.F."/>
            <person name="Murali S.C."/>
            <person name="Chen S."/>
            <person name="Glastad K.M."/>
            <person name="Werren J.H."/>
            <person name="Vineis J.H."/>
            <person name="Bowen J.L."/>
            <person name="Friedrich M."/>
            <person name="Jones J."/>
            <person name="Robertson H.M."/>
            <person name="Feyereisen R."/>
            <person name="Mechler-Hickson A."/>
            <person name="Mathers N."/>
            <person name="Lee C.E."/>
            <person name="Colbourne J.K."/>
            <person name="Biales A."/>
            <person name="Johnston J.S."/>
            <person name="Wellborn G.A."/>
            <person name="Rosendale A.J."/>
            <person name="Cridge A.G."/>
            <person name="Munoz-Torres M.C."/>
            <person name="Bain P.A."/>
            <person name="Manny A.R."/>
            <person name="Major K.M."/>
            <person name="Lambert F.N."/>
            <person name="Vulpe C.D."/>
            <person name="Tuck P."/>
            <person name="Blalock B.J."/>
            <person name="Lin Y.-Y."/>
            <person name="Smith M.E."/>
            <person name="Ochoa-Acuna H."/>
            <person name="Chen M.-J.M."/>
            <person name="Childers C.P."/>
            <person name="Qu J."/>
            <person name="Dugan S."/>
            <person name="Lee S.L."/>
            <person name="Chao H."/>
            <person name="Dinh H."/>
            <person name="Han Y."/>
            <person name="Doddapaneni H."/>
            <person name="Worley K.C."/>
            <person name="Muzny D.M."/>
            <person name="Gibbs R.A."/>
            <person name="Richards S."/>
        </authorList>
    </citation>
    <scope>NUCLEOTIDE SEQUENCE</scope>
    <source>
        <strain evidence="3">HAZT.00-mixed</strain>
        <tissue evidence="3">Whole organism</tissue>
    </source>
</reference>
<dbReference type="OrthoDB" id="9989112at2759"/>
<dbReference type="GO" id="GO:0005525">
    <property type="term" value="F:GTP binding"/>
    <property type="evidence" value="ECO:0007669"/>
    <property type="project" value="UniProtKB-KW"/>
</dbReference>
<organism evidence="3">
    <name type="scientific">Hyalella azteca</name>
    <name type="common">Amphipod</name>
    <dbReference type="NCBI Taxonomy" id="294128"/>
    <lineage>
        <taxon>Eukaryota</taxon>
        <taxon>Metazoa</taxon>
        <taxon>Ecdysozoa</taxon>
        <taxon>Arthropoda</taxon>
        <taxon>Crustacea</taxon>
        <taxon>Multicrustacea</taxon>
        <taxon>Malacostraca</taxon>
        <taxon>Eumalacostraca</taxon>
        <taxon>Peracarida</taxon>
        <taxon>Amphipoda</taxon>
        <taxon>Senticaudata</taxon>
        <taxon>Talitrida</taxon>
        <taxon>Talitroidea</taxon>
        <taxon>Hyalellidae</taxon>
        <taxon>Hyalella</taxon>
    </lineage>
</organism>
<dbReference type="Pfam" id="PF00071">
    <property type="entry name" value="Ras"/>
    <property type="match status" value="1"/>
</dbReference>
<evidence type="ECO:0000256" key="1">
    <source>
        <dbReference type="ARBA" id="ARBA00022741"/>
    </source>
</evidence>
<keyword evidence="1" id="KW-0547">Nucleotide-binding</keyword>
<dbReference type="FunFam" id="3.40.50.300:FF:001447">
    <property type="entry name" value="Ras-related protein Rab-1B"/>
    <property type="match status" value="1"/>
</dbReference>
<dbReference type="EMBL" id="JQDR03016811">
    <property type="protein sequence ID" value="KAA0184705.1"/>
    <property type="molecule type" value="Genomic_DNA"/>
</dbReference>
<dbReference type="InterPro" id="IPR027417">
    <property type="entry name" value="P-loop_NTPase"/>
</dbReference>
<name>A0A6A0GQP9_HYAAZ</name>
<dbReference type="SMART" id="SM00173">
    <property type="entry name" value="RAS"/>
    <property type="match status" value="1"/>
</dbReference>
<dbReference type="Gene3D" id="3.40.50.300">
    <property type="entry name" value="P-loop containing nucleotide triphosphate hydrolases"/>
    <property type="match status" value="1"/>
</dbReference>
<comment type="caution">
    <text evidence="3">The sequence shown here is derived from an EMBL/GenBank/DDBJ whole genome shotgun (WGS) entry which is preliminary data.</text>
</comment>
<dbReference type="GO" id="GO:0003924">
    <property type="term" value="F:GTPase activity"/>
    <property type="evidence" value="ECO:0007669"/>
    <property type="project" value="InterPro"/>
</dbReference>
<dbReference type="SMART" id="SM00175">
    <property type="entry name" value="RAB"/>
    <property type="match status" value="1"/>
</dbReference>
<dbReference type="PROSITE" id="PS51419">
    <property type="entry name" value="RAB"/>
    <property type="match status" value="1"/>
</dbReference>
<dbReference type="InterPro" id="IPR005225">
    <property type="entry name" value="Small_GTP-bd"/>
</dbReference>
<dbReference type="NCBIfam" id="TIGR00231">
    <property type="entry name" value="small_GTP"/>
    <property type="match status" value="1"/>
</dbReference>
<proteinExistence type="predicted"/>
<evidence type="ECO:0000256" key="2">
    <source>
        <dbReference type="ARBA" id="ARBA00023134"/>
    </source>
</evidence>
<evidence type="ECO:0000313" key="3">
    <source>
        <dbReference type="EMBL" id="KAA0184705.1"/>
    </source>
</evidence>
<gene>
    <name evidence="3" type="ORF">HAZT_HAZT004111</name>
</gene>
<dbReference type="PROSITE" id="PS51421">
    <property type="entry name" value="RAS"/>
    <property type="match status" value="1"/>
</dbReference>
<dbReference type="InterPro" id="IPR001806">
    <property type="entry name" value="Small_GTPase"/>
</dbReference>
<dbReference type="Proteomes" id="UP000711488">
    <property type="component" value="Unassembled WGS sequence"/>
</dbReference>
<dbReference type="PANTHER" id="PTHR47977">
    <property type="entry name" value="RAS-RELATED PROTEIN RAB"/>
    <property type="match status" value="1"/>
</dbReference>
<dbReference type="CDD" id="cd01863">
    <property type="entry name" value="Rab18"/>
    <property type="match status" value="1"/>
</dbReference>
<sequence length="187" mass="20909">MSLCTTVQSVLTVGCRRNQSESGSGSVSALCLCVLLLRFTDDTFDPEQSATIGVDFKVKTFTVEGNCTKLAIWDTAGQERFRTLTPSYYRGGQGVIMVYDVTNRHTFSKLDMWLSEVDTYATKPNLVRMLVGNKIDKPGREVSREEGLAFARRHAMLFIEASAKTQDGVQCAFEELVQKVRIIDTKF</sequence>
<reference evidence="3" key="1">
    <citation type="submission" date="2014-08" db="EMBL/GenBank/DDBJ databases">
        <authorList>
            <person name="Murali S."/>
            <person name="Richards S."/>
            <person name="Bandaranaike D."/>
            <person name="Bellair M."/>
            <person name="Blankenburg K."/>
            <person name="Chao H."/>
            <person name="Dinh H."/>
            <person name="Doddapaneni H."/>
            <person name="Dugan-Rocha S."/>
            <person name="Elkadiri S."/>
            <person name="Gnanaolivu R."/>
            <person name="Hughes D."/>
            <person name="Lee S."/>
            <person name="Li M."/>
            <person name="Ming W."/>
            <person name="Munidasa M."/>
            <person name="Muniz J."/>
            <person name="Nguyen L."/>
            <person name="Osuji N."/>
            <person name="Pu L.-L."/>
            <person name="Puazo M."/>
            <person name="Skinner E."/>
            <person name="Qu C."/>
            <person name="Quiroz J."/>
            <person name="Raj R."/>
            <person name="Weissenberger G."/>
            <person name="Xin Y."/>
            <person name="Zou X."/>
            <person name="Han Y."/>
            <person name="Worley K."/>
            <person name="Muzny D."/>
            <person name="Gibbs R."/>
        </authorList>
    </citation>
    <scope>NUCLEOTIDE SEQUENCE</scope>
    <source>
        <strain evidence="3">HAZT.00-mixed</strain>
        <tissue evidence="3">Whole organism</tissue>
    </source>
</reference>
<reference evidence="3" key="2">
    <citation type="journal article" date="2018" name="Environ. Sci. Technol.">
        <title>The Toxicogenome of Hyalella azteca: A Model for Sediment Ecotoxicology and Evolutionary Toxicology.</title>
        <authorList>
            <person name="Poynton H.C."/>
            <person name="Hasenbein S."/>
            <person name="Benoit J.B."/>
            <person name="Sepulveda M.S."/>
            <person name="Poelchau M.F."/>
            <person name="Hughes D.S.T."/>
            <person name="Murali S.C."/>
            <person name="Chen S."/>
            <person name="Glastad K.M."/>
            <person name="Goodisman M.A.D."/>
            <person name="Werren J.H."/>
            <person name="Vineis J.H."/>
            <person name="Bowen J.L."/>
            <person name="Friedrich M."/>
            <person name="Jones J."/>
            <person name="Robertson H.M."/>
            <person name="Feyereisen R."/>
            <person name="Mechler-Hickson A."/>
            <person name="Mathers N."/>
            <person name="Lee C.E."/>
            <person name="Colbourne J.K."/>
            <person name="Biales A."/>
            <person name="Johnston J.S."/>
            <person name="Wellborn G.A."/>
            <person name="Rosendale A.J."/>
            <person name="Cridge A.G."/>
            <person name="Munoz-Torres M.C."/>
            <person name="Bain P.A."/>
            <person name="Manny A.R."/>
            <person name="Major K.M."/>
            <person name="Lambert F.N."/>
            <person name="Vulpe C.D."/>
            <person name="Tuck P."/>
            <person name="Blalock B.J."/>
            <person name="Lin Y.Y."/>
            <person name="Smith M.E."/>
            <person name="Ochoa-Acuna H."/>
            <person name="Chen M.M."/>
            <person name="Childers C.P."/>
            <person name="Qu J."/>
            <person name="Dugan S."/>
            <person name="Lee S.L."/>
            <person name="Chao H."/>
            <person name="Dinh H."/>
            <person name="Han Y."/>
            <person name="Doddapaneni H."/>
            <person name="Worley K.C."/>
            <person name="Muzny D.M."/>
            <person name="Gibbs R.A."/>
            <person name="Richards S."/>
        </authorList>
    </citation>
    <scope>NUCLEOTIDE SEQUENCE</scope>
    <source>
        <strain evidence="3">HAZT.00-mixed</strain>
        <tissue evidence="3">Whole organism</tissue>
    </source>
</reference>
<dbReference type="PRINTS" id="PR00449">
    <property type="entry name" value="RASTRNSFRMNG"/>
</dbReference>
<dbReference type="SUPFAM" id="SSF52540">
    <property type="entry name" value="P-loop containing nucleoside triphosphate hydrolases"/>
    <property type="match status" value="1"/>
</dbReference>
<protein>
    <submittedName>
        <fullName evidence="3">Uncharacterized protein</fullName>
    </submittedName>
</protein>
<keyword evidence="2" id="KW-0342">GTP-binding</keyword>
<dbReference type="InterPro" id="IPR050227">
    <property type="entry name" value="Rab"/>
</dbReference>
<accession>A0A6A0GQP9</accession>
<dbReference type="SMART" id="SM00174">
    <property type="entry name" value="RHO"/>
    <property type="match status" value="1"/>
</dbReference>